<evidence type="ECO:0000313" key="3">
    <source>
        <dbReference type="EMBL" id="PAS93799.1"/>
    </source>
</evidence>
<evidence type="ECO:0000256" key="1">
    <source>
        <dbReference type="SAM" id="MobiDB-lite"/>
    </source>
</evidence>
<reference evidence="2 5" key="1">
    <citation type="submission" date="2016-08" db="EMBL/GenBank/DDBJ databases">
        <title>Candidatus Dactylopiibacterium carminicum genome sequence.</title>
        <authorList>
            <person name="Ramirez-Puebla S.T."/>
            <person name="Ormeno-Orrillo E."/>
            <person name="Vera-Ponce De Leon A."/>
            <person name="Luis L."/>
            <person name="Sanchez-Flores A."/>
            <person name="Monica R."/>
            <person name="Martinez-Romero E."/>
        </authorList>
    </citation>
    <scope>NUCLEOTIDE SEQUENCE [LARGE SCALE GENOMIC DNA]</scope>
    <source>
        <strain evidence="2">END1</strain>
    </source>
</reference>
<evidence type="ECO:0000313" key="4">
    <source>
        <dbReference type="Proteomes" id="UP000216107"/>
    </source>
</evidence>
<dbReference type="AlphaFoldDB" id="A0A272EUL8"/>
<sequence>MLITFKSDADGDVIMLGDVGQQMLAILGKDAADSRGIVTVDQLPTAIASLENAMQADRQAALEEARHGNKKDSAHTPADEHDDSYQAAGATIRLAQRAFPLLAMLRASLKETKPVIWEAR</sequence>
<name>A0A272EUL8_9RHOO</name>
<dbReference type="Proteomes" id="UP000216107">
    <property type="component" value="Unassembled WGS sequence"/>
</dbReference>
<dbReference type="EMBL" id="MDUX01000006">
    <property type="protein sequence ID" value="KAF7600372.1"/>
    <property type="molecule type" value="Genomic_DNA"/>
</dbReference>
<dbReference type="Pfam" id="PF08895">
    <property type="entry name" value="DUF1840"/>
    <property type="match status" value="1"/>
</dbReference>
<feature type="compositionally biased region" description="Basic and acidic residues" evidence="1">
    <location>
        <begin position="60"/>
        <end position="79"/>
    </location>
</feature>
<comment type="caution">
    <text evidence="3">The sequence shown here is derived from an EMBL/GenBank/DDBJ whole genome shotgun (WGS) entry which is preliminary data.</text>
</comment>
<gene>
    <name evidence="2" type="ORF">BGI27_03055</name>
    <name evidence="3" type="ORF">CGU29_06065</name>
</gene>
<dbReference type="Proteomes" id="UP000623509">
    <property type="component" value="Unassembled WGS sequence"/>
</dbReference>
<keyword evidence="5" id="KW-1185">Reference proteome</keyword>
<accession>A0A272EUL8</accession>
<proteinExistence type="predicted"/>
<reference evidence="3 4" key="2">
    <citation type="submission" date="2017-07" db="EMBL/GenBank/DDBJ databases">
        <title>Candidatus Dactylopiibacterium carminicum, a nitrogen-fixing symbiont of the cochineal insect Dactylopius coccus and Dactylopius opuntiae (Hemiptera: Coccoidea: Dactylopiidae).</title>
        <authorList>
            <person name="Vera A."/>
        </authorList>
    </citation>
    <scope>NUCLEOTIDE SEQUENCE [LARGE SCALE GENOMIC DNA]</scope>
    <source>
        <strain evidence="3 4">NFDCM</strain>
    </source>
</reference>
<feature type="region of interest" description="Disordered" evidence="1">
    <location>
        <begin position="58"/>
        <end position="84"/>
    </location>
</feature>
<dbReference type="EMBL" id="NMRN01000012">
    <property type="protein sequence ID" value="PAS93799.1"/>
    <property type="molecule type" value="Genomic_DNA"/>
</dbReference>
<protein>
    <submittedName>
        <fullName evidence="2">DUF1840 domain-containing protein</fullName>
    </submittedName>
</protein>
<evidence type="ECO:0000313" key="5">
    <source>
        <dbReference type="Proteomes" id="UP000623509"/>
    </source>
</evidence>
<evidence type="ECO:0000313" key="2">
    <source>
        <dbReference type="EMBL" id="KAF7600372.1"/>
    </source>
</evidence>
<dbReference type="RefSeq" id="WP_095523449.1">
    <property type="nucleotide sequence ID" value="NZ_MDUX01000006.1"/>
</dbReference>
<organism evidence="3 4">
    <name type="scientific">Candidatus Dactylopiibacterium carminicum</name>
    <dbReference type="NCBI Taxonomy" id="857335"/>
    <lineage>
        <taxon>Bacteria</taxon>
        <taxon>Pseudomonadati</taxon>
        <taxon>Pseudomonadota</taxon>
        <taxon>Betaproteobacteria</taxon>
        <taxon>Rhodocyclales</taxon>
        <taxon>Rhodocyclaceae</taxon>
        <taxon>Candidatus Dactylopiibacterium</taxon>
    </lineage>
</organism>
<dbReference type="InterPro" id="IPR014991">
    <property type="entry name" value="DUF1840"/>
</dbReference>
<dbReference type="OrthoDB" id="5296629at2"/>